<dbReference type="GO" id="GO:0042797">
    <property type="term" value="P:tRNA transcription by RNA polymerase III"/>
    <property type="evidence" value="ECO:0007669"/>
    <property type="project" value="TreeGrafter"/>
</dbReference>
<dbReference type="PANTHER" id="PTHR13408">
    <property type="entry name" value="DNA-DIRECTED RNA POLYMERASE III"/>
    <property type="match status" value="1"/>
</dbReference>
<dbReference type="GO" id="GO:0003677">
    <property type="term" value="F:DNA binding"/>
    <property type="evidence" value="ECO:0007669"/>
    <property type="project" value="InterPro"/>
</dbReference>
<dbReference type="EMBL" id="OU893336">
    <property type="protein sequence ID" value="CAG9793212.1"/>
    <property type="molecule type" value="Genomic_DNA"/>
</dbReference>
<reference evidence="6" key="2">
    <citation type="submission" date="2022-10" db="EMBL/GenBank/DDBJ databases">
        <authorList>
            <consortium name="ENA_rothamsted_submissions"/>
            <consortium name="culmorum"/>
            <person name="King R."/>
        </authorList>
    </citation>
    <scope>NUCLEOTIDE SEQUENCE</scope>
</reference>
<keyword evidence="2" id="KW-0240">DNA-directed RNA polymerase</keyword>
<feature type="compositionally biased region" description="Polar residues" evidence="5">
    <location>
        <begin position="1"/>
        <end position="14"/>
    </location>
</feature>
<keyword evidence="7" id="KW-1185">Reference proteome</keyword>
<sequence length="379" mass="41718">MSNPADNITKSNGLGSDPMQRLASFRTPRDLSLGGVKPNKKVFIPNLNVTRNKNKGPANLSSRDHKKDDKGRKDRKNDRNKNFNRNGPNVIKSTGVFSEGLASSERHTSRFSYGRDSDSGGTPALQKPTLRVKDVIKIDKELEEEKIKAAVGDCSLLDDGPQENIKYINEKDAPVKLPMGDGGWSIKKGKPTVVVKQEVKVKNEPKDGVNCNIKIEHKPQVDVKKEVYEDTDVVDILGTDKPSLILLQLPDSLPGRGGSVDDEPKRKHNEQPSTSVGETRDEKPENVDNKCRLADLEEGKIGKLQIHRSGRVRLVLGDTAFEVCSGTKSAFHQEVVSLAVDDASRSANLVALGALQHKLNLVPDWETAFTDMVLDDMMT</sequence>
<dbReference type="GO" id="GO:0005666">
    <property type="term" value="C:RNA polymerase III complex"/>
    <property type="evidence" value="ECO:0007669"/>
    <property type="project" value="InterPro"/>
</dbReference>
<evidence type="ECO:0008006" key="8">
    <source>
        <dbReference type="Google" id="ProtNLM"/>
    </source>
</evidence>
<dbReference type="Pfam" id="PF05132">
    <property type="entry name" value="RNA_pol_Rpc4"/>
    <property type="match status" value="1"/>
</dbReference>
<evidence type="ECO:0000313" key="7">
    <source>
        <dbReference type="Proteomes" id="UP001153714"/>
    </source>
</evidence>
<dbReference type="PANTHER" id="PTHR13408:SF0">
    <property type="entry name" value="DNA-DIRECTED RNA POLYMERASE III SUBUNIT RPC4"/>
    <property type="match status" value="1"/>
</dbReference>
<evidence type="ECO:0000256" key="4">
    <source>
        <dbReference type="ARBA" id="ARBA00023242"/>
    </source>
</evidence>
<feature type="region of interest" description="Disordered" evidence="5">
    <location>
        <begin position="248"/>
        <end position="288"/>
    </location>
</feature>
<accession>A0A9N9RBV6</accession>
<evidence type="ECO:0000256" key="3">
    <source>
        <dbReference type="ARBA" id="ARBA00023163"/>
    </source>
</evidence>
<dbReference type="Proteomes" id="UP001153714">
    <property type="component" value="Chromosome 5"/>
</dbReference>
<dbReference type="OrthoDB" id="5836119at2759"/>
<evidence type="ECO:0000313" key="6">
    <source>
        <dbReference type="EMBL" id="CAG9793212.1"/>
    </source>
</evidence>
<evidence type="ECO:0000256" key="1">
    <source>
        <dbReference type="ARBA" id="ARBA00004123"/>
    </source>
</evidence>
<comment type="subcellular location">
    <subcellularLocation>
        <location evidence="1">Nucleus</location>
    </subcellularLocation>
</comment>
<name>A0A9N9RBV6_9NEOP</name>
<organism evidence="6 7">
    <name type="scientific">Diatraea saccharalis</name>
    <name type="common">sugarcane borer</name>
    <dbReference type="NCBI Taxonomy" id="40085"/>
    <lineage>
        <taxon>Eukaryota</taxon>
        <taxon>Metazoa</taxon>
        <taxon>Ecdysozoa</taxon>
        <taxon>Arthropoda</taxon>
        <taxon>Hexapoda</taxon>
        <taxon>Insecta</taxon>
        <taxon>Pterygota</taxon>
        <taxon>Neoptera</taxon>
        <taxon>Endopterygota</taxon>
        <taxon>Lepidoptera</taxon>
        <taxon>Glossata</taxon>
        <taxon>Ditrysia</taxon>
        <taxon>Pyraloidea</taxon>
        <taxon>Crambidae</taxon>
        <taxon>Crambinae</taxon>
        <taxon>Diatraea</taxon>
    </lineage>
</organism>
<keyword evidence="4" id="KW-0539">Nucleus</keyword>
<feature type="compositionally biased region" description="Basic and acidic residues" evidence="5">
    <location>
        <begin position="278"/>
        <end position="288"/>
    </location>
</feature>
<feature type="region of interest" description="Disordered" evidence="5">
    <location>
        <begin position="1"/>
        <end position="103"/>
    </location>
</feature>
<gene>
    <name evidence="6" type="ORF">DIATSA_LOCUS10672</name>
</gene>
<evidence type="ECO:0000256" key="5">
    <source>
        <dbReference type="SAM" id="MobiDB-lite"/>
    </source>
</evidence>
<protein>
    <recommendedName>
        <fullName evidence="8">DNA-directed RNA polymerase III subunit RPC4</fullName>
    </recommendedName>
</protein>
<feature type="compositionally biased region" description="Basic and acidic residues" evidence="5">
    <location>
        <begin position="62"/>
        <end position="81"/>
    </location>
</feature>
<reference evidence="6" key="1">
    <citation type="submission" date="2021-12" db="EMBL/GenBank/DDBJ databases">
        <authorList>
            <person name="King R."/>
        </authorList>
    </citation>
    <scope>NUCLEOTIDE SEQUENCE</scope>
</reference>
<dbReference type="InterPro" id="IPR007811">
    <property type="entry name" value="RPC4"/>
</dbReference>
<keyword evidence="3" id="KW-0804">Transcription</keyword>
<proteinExistence type="predicted"/>
<dbReference type="AlphaFoldDB" id="A0A9N9RBV6"/>
<evidence type="ECO:0000256" key="2">
    <source>
        <dbReference type="ARBA" id="ARBA00022478"/>
    </source>
</evidence>